<name>A0ACB8BZL1_9AGAM</name>
<dbReference type="Proteomes" id="UP000790709">
    <property type="component" value="Unassembled WGS sequence"/>
</dbReference>
<sequence>MATPVTEILTLANTEVNLRECAELVAKHSPGFQRSYWGERVQDPELRQWFIANAIPTLSIPDWDERPKNTNPEVAKTGYEKLRVGASQPSEKKLVAFKPFPPSKCFSAPITEVIYATAKPDTDLEEFNKIVDVSLKACDDFKGCYGTSWGYVLDTEREIVMVVGWENVETHVNFTKTEECRLTTGPFREVISQASMYYVKTQAM</sequence>
<organism evidence="1 2">
    <name type="scientific">Leucogyrophana mollusca</name>
    <dbReference type="NCBI Taxonomy" id="85980"/>
    <lineage>
        <taxon>Eukaryota</taxon>
        <taxon>Fungi</taxon>
        <taxon>Dikarya</taxon>
        <taxon>Basidiomycota</taxon>
        <taxon>Agaricomycotina</taxon>
        <taxon>Agaricomycetes</taxon>
        <taxon>Agaricomycetidae</taxon>
        <taxon>Boletales</taxon>
        <taxon>Boletales incertae sedis</taxon>
        <taxon>Leucogyrophana</taxon>
    </lineage>
</organism>
<protein>
    <submittedName>
        <fullName evidence="1">Uncharacterized protein</fullName>
    </submittedName>
</protein>
<gene>
    <name evidence="1" type="ORF">BV22DRAFT_1116026</name>
</gene>
<accession>A0ACB8BZL1</accession>
<proteinExistence type="predicted"/>
<dbReference type="EMBL" id="MU266330">
    <property type="protein sequence ID" value="KAH7930650.1"/>
    <property type="molecule type" value="Genomic_DNA"/>
</dbReference>
<comment type="caution">
    <text evidence="1">The sequence shown here is derived from an EMBL/GenBank/DDBJ whole genome shotgun (WGS) entry which is preliminary data.</text>
</comment>
<keyword evidence="2" id="KW-1185">Reference proteome</keyword>
<evidence type="ECO:0000313" key="1">
    <source>
        <dbReference type="EMBL" id="KAH7930650.1"/>
    </source>
</evidence>
<reference evidence="1" key="1">
    <citation type="journal article" date="2021" name="New Phytol.">
        <title>Evolutionary innovations through gain and loss of genes in the ectomycorrhizal Boletales.</title>
        <authorList>
            <person name="Wu G."/>
            <person name="Miyauchi S."/>
            <person name="Morin E."/>
            <person name="Kuo A."/>
            <person name="Drula E."/>
            <person name="Varga T."/>
            <person name="Kohler A."/>
            <person name="Feng B."/>
            <person name="Cao Y."/>
            <person name="Lipzen A."/>
            <person name="Daum C."/>
            <person name="Hundley H."/>
            <person name="Pangilinan J."/>
            <person name="Johnson J."/>
            <person name="Barry K."/>
            <person name="LaButti K."/>
            <person name="Ng V."/>
            <person name="Ahrendt S."/>
            <person name="Min B."/>
            <person name="Choi I.G."/>
            <person name="Park H."/>
            <person name="Plett J.M."/>
            <person name="Magnuson J."/>
            <person name="Spatafora J.W."/>
            <person name="Nagy L.G."/>
            <person name="Henrissat B."/>
            <person name="Grigoriev I.V."/>
            <person name="Yang Z.L."/>
            <person name="Xu J."/>
            <person name="Martin F.M."/>
        </authorList>
    </citation>
    <scope>NUCLEOTIDE SEQUENCE</scope>
    <source>
        <strain evidence="1">KUC20120723A-06</strain>
    </source>
</reference>
<evidence type="ECO:0000313" key="2">
    <source>
        <dbReference type="Proteomes" id="UP000790709"/>
    </source>
</evidence>